<dbReference type="Pfam" id="PF01381">
    <property type="entry name" value="HTH_3"/>
    <property type="match status" value="1"/>
</dbReference>
<evidence type="ECO:0000256" key="2">
    <source>
        <dbReference type="ARBA" id="ARBA00023125"/>
    </source>
</evidence>
<dbReference type="SUPFAM" id="SSF47413">
    <property type="entry name" value="lambda repressor-like DNA-binding domains"/>
    <property type="match status" value="1"/>
</dbReference>
<proteinExistence type="predicted"/>
<dbReference type="RefSeq" id="WP_184205211.1">
    <property type="nucleotide sequence ID" value="NZ_JACHIF010000001.1"/>
</dbReference>
<organism evidence="5 6">
    <name type="scientific">Prosthecobacter dejongeii</name>
    <dbReference type="NCBI Taxonomy" id="48465"/>
    <lineage>
        <taxon>Bacteria</taxon>
        <taxon>Pseudomonadati</taxon>
        <taxon>Verrucomicrobiota</taxon>
        <taxon>Verrucomicrobiia</taxon>
        <taxon>Verrucomicrobiales</taxon>
        <taxon>Verrucomicrobiaceae</taxon>
        <taxon>Prosthecobacter</taxon>
    </lineage>
</organism>
<dbReference type="InterPro" id="IPR050807">
    <property type="entry name" value="TransReg_Diox_bact_type"/>
</dbReference>
<dbReference type="CDD" id="cd00093">
    <property type="entry name" value="HTH_XRE"/>
    <property type="match status" value="1"/>
</dbReference>
<dbReference type="InterPro" id="IPR001387">
    <property type="entry name" value="Cro/C1-type_HTH"/>
</dbReference>
<keyword evidence="6" id="KW-1185">Reference proteome</keyword>
<sequence length="73" mass="8322">MENPSQIDPRERAIVMALKAERERQGISAAQLAKKIKISRNTIPNLERNEARPTLWVLLKIADGLKVNLKDLF</sequence>
<dbReference type="GO" id="GO:0003700">
    <property type="term" value="F:DNA-binding transcription factor activity"/>
    <property type="evidence" value="ECO:0007669"/>
    <property type="project" value="TreeGrafter"/>
</dbReference>
<dbReference type="EMBL" id="JACHIF010000001">
    <property type="protein sequence ID" value="MBB5036374.1"/>
    <property type="molecule type" value="Genomic_DNA"/>
</dbReference>
<keyword evidence="2 5" id="KW-0238">DNA-binding</keyword>
<accession>A0A7W7YHT1</accession>
<evidence type="ECO:0000313" key="5">
    <source>
        <dbReference type="EMBL" id="MBB5036374.1"/>
    </source>
</evidence>
<keyword evidence="1" id="KW-0805">Transcription regulation</keyword>
<comment type="caution">
    <text evidence="5">The sequence shown here is derived from an EMBL/GenBank/DDBJ whole genome shotgun (WGS) entry which is preliminary data.</text>
</comment>
<dbReference type="Gene3D" id="1.10.260.40">
    <property type="entry name" value="lambda repressor-like DNA-binding domains"/>
    <property type="match status" value="1"/>
</dbReference>
<dbReference type="PANTHER" id="PTHR46797">
    <property type="entry name" value="HTH-TYPE TRANSCRIPTIONAL REGULATOR"/>
    <property type="match status" value="1"/>
</dbReference>
<dbReference type="PROSITE" id="PS50943">
    <property type="entry name" value="HTH_CROC1"/>
    <property type="match status" value="1"/>
</dbReference>
<dbReference type="PANTHER" id="PTHR46797:SF23">
    <property type="entry name" value="HTH-TYPE TRANSCRIPTIONAL REGULATOR SUTR"/>
    <property type="match status" value="1"/>
</dbReference>
<evidence type="ECO:0000256" key="1">
    <source>
        <dbReference type="ARBA" id="ARBA00023015"/>
    </source>
</evidence>
<evidence type="ECO:0000256" key="3">
    <source>
        <dbReference type="ARBA" id="ARBA00023163"/>
    </source>
</evidence>
<dbReference type="GO" id="GO:0003677">
    <property type="term" value="F:DNA binding"/>
    <property type="evidence" value="ECO:0007669"/>
    <property type="project" value="UniProtKB-KW"/>
</dbReference>
<dbReference type="GO" id="GO:0005829">
    <property type="term" value="C:cytosol"/>
    <property type="evidence" value="ECO:0007669"/>
    <property type="project" value="TreeGrafter"/>
</dbReference>
<dbReference type="SMART" id="SM00530">
    <property type="entry name" value="HTH_XRE"/>
    <property type="match status" value="1"/>
</dbReference>
<feature type="domain" description="HTH cro/C1-type" evidence="4">
    <location>
        <begin position="18"/>
        <end position="72"/>
    </location>
</feature>
<dbReference type="AlphaFoldDB" id="A0A7W7YHT1"/>
<evidence type="ECO:0000313" key="6">
    <source>
        <dbReference type="Proteomes" id="UP000534294"/>
    </source>
</evidence>
<gene>
    <name evidence="5" type="ORF">HNQ64_000608</name>
</gene>
<dbReference type="InterPro" id="IPR010982">
    <property type="entry name" value="Lambda_DNA-bd_dom_sf"/>
</dbReference>
<keyword evidence="3" id="KW-0804">Transcription</keyword>
<name>A0A7W7YHT1_9BACT</name>
<evidence type="ECO:0000259" key="4">
    <source>
        <dbReference type="PROSITE" id="PS50943"/>
    </source>
</evidence>
<dbReference type="Proteomes" id="UP000534294">
    <property type="component" value="Unassembled WGS sequence"/>
</dbReference>
<protein>
    <submittedName>
        <fullName evidence="5">DNA-binding XRE family transcriptional regulator</fullName>
    </submittedName>
</protein>
<reference evidence="5 6" key="1">
    <citation type="submission" date="2020-08" db="EMBL/GenBank/DDBJ databases">
        <title>Genomic Encyclopedia of Type Strains, Phase IV (KMG-IV): sequencing the most valuable type-strain genomes for metagenomic binning, comparative biology and taxonomic classification.</title>
        <authorList>
            <person name="Goeker M."/>
        </authorList>
    </citation>
    <scope>NUCLEOTIDE SEQUENCE [LARGE SCALE GENOMIC DNA]</scope>
    <source>
        <strain evidence="5 6">DSM 12251</strain>
    </source>
</reference>